<dbReference type="OrthoDB" id="428540at2"/>
<feature type="domain" description="HTH cro/C1-type" evidence="2">
    <location>
        <begin position="34"/>
        <end position="90"/>
    </location>
</feature>
<dbReference type="Proteomes" id="UP000323646">
    <property type="component" value="Unassembled WGS sequence"/>
</dbReference>
<reference evidence="3 4" key="1">
    <citation type="submission" date="2019-08" db="EMBL/GenBank/DDBJ databases">
        <title>Selenomonas sp. mPRGC5 and Selenomonas sp. mPRGC8 isolated from ruminal fluid of dairy goat (Capra hircus).</title>
        <authorList>
            <person name="Poothong S."/>
            <person name="Nuengjamnong C."/>
            <person name="Tanasupawat S."/>
        </authorList>
    </citation>
    <scope>NUCLEOTIDE SEQUENCE [LARGE SCALE GENOMIC DNA]</scope>
    <source>
        <strain evidence="4">mPRGC5</strain>
    </source>
</reference>
<dbReference type="Gene3D" id="1.10.260.40">
    <property type="entry name" value="lambda repressor-like DNA-binding domains"/>
    <property type="match status" value="1"/>
</dbReference>
<proteinExistence type="predicted"/>
<gene>
    <name evidence="3" type="ORF">FZ040_13810</name>
</gene>
<dbReference type="EMBL" id="VTOY01000037">
    <property type="protein sequence ID" value="TYZ19018.1"/>
    <property type="molecule type" value="Genomic_DNA"/>
</dbReference>
<dbReference type="GO" id="GO:0003700">
    <property type="term" value="F:DNA-binding transcription factor activity"/>
    <property type="evidence" value="ECO:0007669"/>
    <property type="project" value="TreeGrafter"/>
</dbReference>
<evidence type="ECO:0000313" key="4">
    <source>
        <dbReference type="Proteomes" id="UP000323646"/>
    </source>
</evidence>
<dbReference type="RefSeq" id="WP_149172541.1">
    <property type="nucleotide sequence ID" value="NZ_VTOY01000037.1"/>
</dbReference>
<dbReference type="InterPro" id="IPR050807">
    <property type="entry name" value="TransReg_Diox_bact_type"/>
</dbReference>
<dbReference type="PANTHER" id="PTHR46797:SF1">
    <property type="entry name" value="METHYLPHOSPHONATE SYNTHASE"/>
    <property type="match status" value="1"/>
</dbReference>
<dbReference type="InterPro" id="IPR001387">
    <property type="entry name" value="Cro/C1-type_HTH"/>
</dbReference>
<dbReference type="PANTHER" id="PTHR46797">
    <property type="entry name" value="HTH-TYPE TRANSCRIPTIONAL REGULATOR"/>
    <property type="match status" value="1"/>
</dbReference>
<protein>
    <submittedName>
        <fullName evidence="3">Helix-turn-helix transcriptional regulator</fullName>
    </submittedName>
</protein>
<dbReference type="SUPFAM" id="SSF47413">
    <property type="entry name" value="lambda repressor-like DNA-binding domains"/>
    <property type="match status" value="1"/>
</dbReference>
<dbReference type="GO" id="GO:0005829">
    <property type="term" value="C:cytosol"/>
    <property type="evidence" value="ECO:0007669"/>
    <property type="project" value="TreeGrafter"/>
</dbReference>
<sequence>MITFRDSLNKRMENESFRKAYENIQPEMDIIRAIVKVRKEQHITQAELAARTGINQGDISRLERGTRNPSLNMLKKLAGGLGLQLKIEFLPKAPQN</sequence>
<evidence type="ECO:0000259" key="2">
    <source>
        <dbReference type="PROSITE" id="PS50943"/>
    </source>
</evidence>
<organism evidence="3 4">
    <name type="scientific">Selenomonas ruminis</name>
    <dbReference type="NCBI Taxonomy" id="2593411"/>
    <lineage>
        <taxon>Bacteria</taxon>
        <taxon>Bacillati</taxon>
        <taxon>Bacillota</taxon>
        <taxon>Negativicutes</taxon>
        <taxon>Selenomonadales</taxon>
        <taxon>Selenomonadaceae</taxon>
        <taxon>Selenomonas</taxon>
    </lineage>
</organism>
<dbReference type="CDD" id="cd00093">
    <property type="entry name" value="HTH_XRE"/>
    <property type="match status" value="1"/>
</dbReference>
<dbReference type="GO" id="GO:0003677">
    <property type="term" value="F:DNA binding"/>
    <property type="evidence" value="ECO:0007669"/>
    <property type="project" value="UniProtKB-KW"/>
</dbReference>
<dbReference type="InterPro" id="IPR010982">
    <property type="entry name" value="Lambda_DNA-bd_dom_sf"/>
</dbReference>
<dbReference type="AlphaFoldDB" id="A0A5D6VWS5"/>
<evidence type="ECO:0000313" key="3">
    <source>
        <dbReference type="EMBL" id="TYZ19018.1"/>
    </source>
</evidence>
<dbReference type="SMART" id="SM00530">
    <property type="entry name" value="HTH_XRE"/>
    <property type="match status" value="1"/>
</dbReference>
<accession>A0A5D6VWS5</accession>
<keyword evidence="1" id="KW-0238">DNA-binding</keyword>
<evidence type="ECO:0000256" key="1">
    <source>
        <dbReference type="ARBA" id="ARBA00023125"/>
    </source>
</evidence>
<dbReference type="PROSITE" id="PS50943">
    <property type="entry name" value="HTH_CROC1"/>
    <property type="match status" value="1"/>
</dbReference>
<name>A0A5D6VWS5_9FIRM</name>
<dbReference type="Pfam" id="PF01381">
    <property type="entry name" value="HTH_3"/>
    <property type="match status" value="1"/>
</dbReference>
<comment type="caution">
    <text evidence="3">The sequence shown here is derived from an EMBL/GenBank/DDBJ whole genome shotgun (WGS) entry which is preliminary data.</text>
</comment>
<keyword evidence="4" id="KW-1185">Reference proteome</keyword>